<accession>A0ABP8EFY7</accession>
<evidence type="ECO:0000313" key="13">
    <source>
        <dbReference type="Proteomes" id="UP001501586"/>
    </source>
</evidence>
<evidence type="ECO:0000256" key="6">
    <source>
        <dbReference type="ARBA" id="ARBA00012947"/>
    </source>
</evidence>
<protein>
    <recommendedName>
        <fullName evidence="7">Putative 4-hydroxy-4-methyl-2-oxoglutarate aldolase</fullName>
        <ecNumber evidence="6">4.1.1.112</ecNumber>
        <ecNumber evidence="5">4.1.3.17</ecNumber>
    </recommendedName>
    <alternativeName>
        <fullName evidence="10">Oxaloacetate decarboxylase</fullName>
    </alternativeName>
    <alternativeName>
        <fullName evidence="9">RraA-like protein</fullName>
    </alternativeName>
</protein>
<comment type="caution">
    <text evidence="12">The sequence shown here is derived from an EMBL/GenBank/DDBJ whole genome shotgun (WGS) entry which is preliminary data.</text>
</comment>
<dbReference type="PANTHER" id="PTHR33254">
    <property type="entry name" value="4-HYDROXY-4-METHYL-2-OXOGLUTARATE ALDOLASE 3-RELATED"/>
    <property type="match status" value="1"/>
</dbReference>
<comment type="cofactor">
    <cofactor evidence="2">
        <name>a divalent metal cation</name>
        <dbReference type="ChEBI" id="CHEBI:60240"/>
    </cofactor>
</comment>
<comment type="subunit">
    <text evidence="4">Homotrimer.</text>
</comment>
<evidence type="ECO:0000256" key="1">
    <source>
        <dbReference type="ARBA" id="ARBA00001342"/>
    </source>
</evidence>
<evidence type="ECO:0000256" key="10">
    <source>
        <dbReference type="ARBA" id="ARBA00032305"/>
    </source>
</evidence>
<dbReference type="RefSeq" id="WP_236865325.1">
    <property type="nucleotide sequence ID" value="NZ_BAABAZ010000003.1"/>
</dbReference>
<evidence type="ECO:0000256" key="2">
    <source>
        <dbReference type="ARBA" id="ARBA00001968"/>
    </source>
</evidence>
<evidence type="ECO:0000256" key="8">
    <source>
        <dbReference type="ARBA" id="ARBA00025046"/>
    </source>
</evidence>
<dbReference type="NCBIfam" id="NF006093">
    <property type="entry name" value="PRK08245.1"/>
    <property type="match status" value="1"/>
</dbReference>
<evidence type="ECO:0000256" key="9">
    <source>
        <dbReference type="ARBA" id="ARBA00030169"/>
    </source>
</evidence>
<keyword evidence="13" id="KW-1185">Reference proteome</keyword>
<organism evidence="12 13">
    <name type="scientific">Brevibacterium daeguense</name>
    <dbReference type="NCBI Taxonomy" id="909936"/>
    <lineage>
        <taxon>Bacteria</taxon>
        <taxon>Bacillati</taxon>
        <taxon>Actinomycetota</taxon>
        <taxon>Actinomycetes</taxon>
        <taxon>Micrococcales</taxon>
        <taxon>Brevibacteriaceae</taxon>
        <taxon>Brevibacterium</taxon>
    </lineage>
</organism>
<comment type="catalytic activity">
    <reaction evidence="11">
        <text>oxaloacetate + H(+) = pyruvate + CO2</text>
        <dbReference type="Rhea" id="RHEA:15641"/>
        <dbReference type="ChEBI" id="CHEBI:15361"/>
        <dbReference type="ChEBI" id="CHEBI:15378"/>
        <dbReference type="ChEBI" id="CHEBI:16452"/>
        <dbReference type="ChEBI" id="CHEBI:16526"/>
        <dbReference type="EC" id="4.1.1.112"/>
    </reaction>
</comment>
<name>A0ABP8EFY7_9MICO</name>
<dbReference type="PANTHER" id="PTHR33254:SF16">
    <property type="entry name" value="BLR3842 PROTEIN"/>
    <property type="match status" value="1"/>
</dbReference>
<dbReference type="Proteomes" id="UP001501586">
    <property type="component" value="Unassembled WGS sequence"/>
</dbReference>
<evidence type="ECO:0000313" key="12">
    <source>
        <dbReference type="EMBL" id="GAA4282765.1"/>
    </source>
</evidence>
<evidence type="ECO:0000256" key="5">
    <source>
        <dbReference type="ARBA" id="ARBA00012213"/>
    </source>
</evidence>
<evidence type="ECO:0000256" key="4">
    <source>
        <dbReference type="ARBA" id="ARBA00011233"/>
    </source>
</evidence>
<reference evidence="13" key="1">
    <citation type="journal article" date="2019" name="Int. J. Syst. Evol. Microbiol.">
        <title>The Global Catalogue of Microorganisms (GCM) 10K type strain sequencing project: providing services to taxonomists for standard genome sequencing and annotation.</title>
        <authorList>
            <consortium name="The Broad Institute Genomics Platform"/>
            <consortium name="The Broad Institute Genome Sequencing Center for Infectious Disease"/>
            <person name="Wu L."/>
            <person name="Ma J."/>
        </authorList>
    </citation>
    <scope>NUCLEOTIDE SEQUENCE [LARGE SCALE GENOMIC DNA]</scope>
    <source>
        <strain evidence="13">JCM 17458</strain>
    </source>
</reference>
<dbReference type="EC" id="4.1.1.112" evidence="6"/>
<evidence type="ECO:0000256" key="11">
    <source>
        <dbReference type="ARBA" id="ARBA00047973"/>
    </source>
</evidence>
<dbReference type="EMBL" id="BAABAZ010000003">
    <property type="protein sequence ID" value="GAA4282765.1"/>
    <property type="molecule type" value="Genomic_DNA"/>
</dbReference>
<comment type="catalytic activity">
    <reaction evidence="1">
        <text>4-hydroxy-4-methyl-2-oxoglutarate = 2 pyruvate</text>
        <dbReference type="Rhea" id="RHEA:22748"/>
        <dbReference type="ChEBI" id="CHEBI:15361"/>
        <dbReference type="ChEBI" id="CHEBI:58276"/>
        <dbReference type="EC" id="4.1.3.17"/>
    </reaction>
</comment>
<comment type="function">
    <text evidence="8">Catalyzes the aldol cleavage of 4-hydroxy-4-methyl-2-oxoglutarate (HMG) into 2 molecules of pyruvate. Also contains a secondary oxaloacetate (OAA) decarboxylase activity due to the common pyruvate enolate transition state formed following C-C bond cleavage in the retro-aldol and decarboxylation reactions.</text>
</comment>
<gene>
    <name evidence="12" type="ORF">GCM10022261_02960</name>
</gene>
<sequence length="244" mass="26627">MPQMQTTQDPTGRKQVSQEALDALRRTSTATLSTQLFKRGLRNVFLHGITAYNDYGTRMVGEAFTMRCIPSREDLDPLSVFEDYDHPQRAGVESVGQGQVLVIDARRQTQAASLGHILATRLKMRGAAGIVTDGAIRDSGDFASLDLPTFTAGSSPVTNLLQHHVVESQVPIGCAEVAVYPGDYIVGDADGVVCIPRHLVEEVARDGAEQERLEDFILGKIESGRALRNTYPASPELLAEYENQ</sequence>
<evidence type="ECO:0000256" key="7">
    <source>
        <dbReference type="ARBA" id="ARBA00016549"/>
    </source>
</evidence>
<dbReference type="Pfam" id="PF03737">
    <property type="entry name" value="RraA-like"/>
    <property type="match status" value="1"/>
</dbReference>
<dbReference type="Gene3D" id="3.50.30.40">
    <property type="entry name" value="Ribonuclease E inhibitor RraA/RraA-like"/>
    <property type="match status" value="1"/>
</dbReference>
<dbReference type="CDD" id="cd16841">
    <property type="entry name" value="RraA_family"/>
    <property type="match status" value="1"/>
</dbReference>
<dbReference type="InterPro" id="IPR036704">
    <property type="entry name" value="RraA/RraA-like_sf"/>
</dbReference>
<proteinExistence type="inferred from homology"/>
<evidence type="ECO:0000256" key="3">
    <source>
        <dbReference type="ARBA" id="ARBA00008621"/>
    </source>
</evidence>
<dbReference type="InterPro" id="IPR005493">
    <property type="entry name" value="RraA/RraA-like"/>
</dbReference>
<dbReference type="EC" id="4.1.3.17" evidence="5"/>
<comment type="similarity">
    <text evidence="3">Belongs to the class II aldolase/RraA-like family.</text>
</comment>
<dbReference type="SUPFAM" id="SSF89562">
    <property type="entry name" value="RraA-like"/>
    <property type="match status" value="1"/>
</dbReference>